<accession>A0A0F9U6H5</accession>
<proteinExistence type="predicted"/>
<reference evidence="1" key="1">
    <citation type="journal article" date="2015" name="Nature">
        <title>Complex archaea that bridge the gap between prokaryotes and eukaryotes.</title>
        <authorList>
            <person name="Spang A."/>
            <person name="Saw J.H."/>
            <person name="Jorgensen S.L."/>
            <person name="Zaremba-Niedzwiedzka K."/>
            <person name="Martijn J."/>
            <person name="Lind A.E."/>
            <person name="van Eijk R."/>
            <person name="Schleper C."/>
            <person name="Guy L."/>
            <person name="Ettema T.J."/>
        </authorList>
    </citation>
    <scope>NUCLEOTIDE SEQUENCE</scope>
</reference>
<name>A0A0F9U6H5_9ZZZZ</name>
<dbReference type="EMBL" id="LAZR01000827">
    <property type="protein sequence ID" value="KKN56886.1"/>
    <property type="molecule type" value="Genomic_DNA"/>
</dbReference>
<protein>
    <submittedName>
        <fullName evidence="1">Uncharacterized protein</fullName>
    </submittedName>
</protein>
<gene>
    <name evidence="1" type="ORF">LCGC14_0567390</name>
</gene>
<sequence length="133" mass="15041">MERILHRGSSVILHDDVHNRDIDITRLVRYLSGFGLLSYDNVPDGLYTAWKILVQGTNEYANHIVDIVEQASAYLTDNNLDSEGDCPHERFRFPNAGDNWRATCLACGYELPEGDDGTMTPYPGLHRVSEDSR</sequence>
<evidence type="ECO:0000313" key="1">
    <source>
        <dbReference type="EMBL" id="KKN56886.1"/>
    </source>
</evidence>
<dbReference type="AlphaFoldDB" id="A0A0F9U6H5"/>
<comment type="caution">
    <text evidence="1">The sequence shown here is derived from an EMBL/GenBank/DDBJ whole genome shotgun (WGS) entry which is preliminary data.</text>
</comment>
<organism evidence="1">
    <name type="scientific">marine sediment metagenome</name>
    <dbReference type="NCBI Taxonomy" id="412755"/>
    <lineage>
        <taxon>unclassified sequences</taxon>
        <taxon>metagenomes</taxon>
        <taxon>ecological metagenomes</taxon>
    </lineage>
</organism>